<feature type="non-terminal residue" evidence="2">
    <location>
        <position position="165"/>
    </location>
</feature>
<evidence type="ECO:0000256" key="1">
    <source>
        <dbReference type="SAM" id="Phobius"/>
    </source>
</evidence>
<sequence length="165" mass="19013">MSLSIFSNPSIVHLLEIFCWMLGAFLIGIFFGQIKEYRKKNKKSFNSNNKYVDLNIKDDLSKIRATKTFERGGKKMVKTVPIDTYDRGLNFNRIGFASIENKDNLQKIKGIGSSIEKKLNAIGIFTFEQISNFNSRDIAKINELIKFFTGRIERDDWVGQAFKLI</sequence>
<reference evidence="2" key="1">
    <citation type="submission" date="2018-06" db="EMBL/GenBank/DDBJ databases">
        <authorList>
            <person name="Zhirakovskaya E."/>
        </authorList>
    </citation>
    <scope>NUCLEOTIDE SEQUENCE</scope>
</reference>
<keyword evidence="1" id="KW-0472">Membrane</keyword>
<name>A0A3B0UDE2_9ZZZZ</name>
<evidence type="ECO:0000313" key="2">
    <source>
        <dbReference type="EMBL" id="VAW17566.1"/>
    </source>
</evidence>
<dbReference type="Gene3D" id="1.10.150.20">
    <property type="entry name" value="5' to 3' exonuclease, C-terminal subdomain"/>
    <property type="match status" value="1"/>
</dbReference>
<keyword evidence="1" id="KW-0812">Transmembrane</keyword>
<evidence type="ECO:0008006" key="3">
    <source>
        <dbReference type="Google" id="ProtNLM"/>
    </source>
</evidence>
<feature type="transmembrane region" description="Helical" evidence="1">
    <location>
        <begin position="12"/>
        <end position="34"/>
    </location>
</feature>
<dbReference type="EMBL" id="UOER01000002">
    <property type="protein sequence ID" value="VAW17566.1"/>
    <property type="molecule type" value="Genomic_DNA"/>
</dbReference>
<proteinExistence type="predicted"/>
<accession>A0A3B0UDE2</accession>
<organism evidence="2">
    <name type="scientific">hydrothermal vent metagenome</name>
    <dbReference type="NCBI Taxonomy" id="652676"/>
    <lineage>
        <taxon>unclassified sequences</taxon>
        <taxon>metagenomes</taxon>
        <taxon>ecological metagenomes</taxon>
    </lineage>
</organism>
<dbReference type="AlphaFoldDB" id="A0A3B0UDE2"/>
<gene>
    <name evidence="2" type="ORF">MNBD_BACTEROID04-302</name>
</gene>
<keyword evidence="1" id="KW-1133">Transmembrane helix</keyword>
<protein>
    <recommendedName>
        <fullName evidence="3">NADH-ubiquinone oxidoreductase chain E</fullName>
    </recommendedName>
</protein>